<keyword evidence="2" id="KW-1185">Reference proteome</keyword>
<proteinExistence type="predicted"/>
<comment type="caution">
    <text evidence="1">The sequence shown here is derived from an EMBL/GenBank/DDBJ whole genome shotgun (WGS) entry which is preliminary data.</text>
</comment>
<evidence type="ECO:0000313" key="1">
    <source>
        <dbReference type="EMBL" id="OMJ85145.1"/>
    </source>
</evidence>
<dbReference type="AlphaFoldDB" id="A0A1R2C873"/>
<reference evidence="1 2" key="1">
    <citation type="submission" date="2016-11" db="EMBL/GenBank/DDBJ databases">
        <title>The macronuclear genome of Stentor coeruleus: a giant cell with tiny introns.</title>
        <authorList>
            <person name="Slabodnick M."/>
            <person name="Ruby J.G."/>
            <person name="Reiff S.B."/>
            <person name="Swart E.C."/>
            <person name="Gosai S."/>
            <person name="Prabakaran S."/>
            <person name="Witkowska E."/>
            <person name="Larue G.E."/>
            <person name="Fisher S."/>
            <person name="Freeman R.M."/>
            <person name="Gunawardena J."/>
            <person name="Chu W."/>
            <person name="Stover N.A."/>
            <person name="Gregory B.D."/>
            <person name="Nowacki M."/>
            <person name="Derisi J."/>
            <person name="Roy S.W."/>
            <person name="Marshall W.F."/>
            <person name="Sood P."/>
        </authorList>
    </citation>
    <scope>NUCLEOTIDE SEQUENCE [LARGE SCALE GENOMIC DNA]</scope>
    <source>
        <strain evidence="1">WM001</strain>
    </source>
</reference>
<gene>
    <name evidence="1" type="ORF">SteCoe_13612</name>
</gene>
<protein>
    <submittedName>
        <fullName evidence="1">Uncharacterized protein</fullName>
    </submittedName>
</protein>
<dbReference type="EMBL" id="MPUH01000246">
    <property type="protein sequence ID" value="OMJ85145.1"/>
    <property type="molecule type" value="Genomic_DNA"/>
</dbReference>
<dbReference type="PANTHER" id="PTHR35076">
    <property type="entry name" value="TUBULIN EPSILON AND DELTA COMPLEX PROTEIN 1"/>
    <property type="match status" value="1"/>
</dbReference>
<dbReference type="Proteomes" id="UP000187209">
    <property type="component" value="Unassembled WGS sequence"/>
</dbReference>
<evidence type="ECO:0000313" key="2">
    <source>
        <dbReference type="Proteomes" id="UP000187209"/>
    </source>
</evidence>
<dbReference type="InterPro" id="IPR043535">
    <property type="entry name" value="TEDC1"/>
</dbReference>
<sequence length="390" mass="44859">MTINAAVAKEAMEHVCNILAFYGIRVVNPETFRQAKLGKNEMCDRLWVALFQLIILNLHNFRIRLTTTPSNSPLLQRLVIYMLYKYKCPFHIQSTAHCLLLSFGYLMNHFDFFTKYDNNFSICPTGLSTVEELNSMANDYVNRNLPNYSNVTWNSILSTYKGISCQIRDTYAQLRYTAKLISKVHDNDPSLHPEDIWVASSEERINRYAEIMSYNEKVDQRKELEYKQREVFWKWIAGVVDSVEDTSEINTSSVCYADFETLICDIENTYQFTASVWGEISGLLPALDAKVSEILAAYPESAQELEKIFGELSNKFLTFEENLSKITQTGEIPSALNLTSLQTKDRGDGDLIQVKKIDELTENMSKLQNTLKLDIYKTMKTVQGFKVYNV</sequence>
<dbReference type="PANTHER" id="PTHR35076:SF1">
    <property type="entry name" value="TUBULIN EPSILON AND DELTA COMPLEX PROTEIN 1"/>
    <property type="match status" value="1"/>
</dbReference>
<dbReference type="OrthoDB" id="378019at2759"/>
<accession>A0A1R2C873</accession>
<organism evidence="1 2">
    <name type="scientific">Stentor coeruleus</name>
    <dbReference type="NCBI Taxonomy" id="5963"/>
    <lineage>
        <taxon>Eukaryota</taxon>
        <taxon>Sar</taxon>
        <taxon>Alveolata</taxon>
        <taxon>Ciliophora</taxon>
        <taxon>Postciliodesmatophora</taxon>
        <taxon>Heterotrichea</taxon>
        <taxon>Heterotrichida</taxon>
        <taxon>Stentoridae</taxon>
        <taxon>Stentor</taxon>
    </lineage>
</organism>
<name>A0A1R2C873_9CILI</name>